<sequence length="181" mass="19440">MSNESTTRAESTRKVISENDQTGGRTTAVDISTPESEPLPSACDILRPLSQMTGVPSSGYVAARAREMREGQYVGEKDSTVEHGTEDGSRNSASDSNSQPCAAGDQAGDDGVKKSEQNASSITVSSPSSSTESIGRTSTQTNDSDTENQESIQKRTETVQLVREVDSDGERTFVRRIVEYH</sequence>
<feature type="region of interest" description="Disordered" evidence="1">
    <location>
        <begin position="71"/>
        <end position="161"/>
    </location>
</feature>
<feature type="compositionally biased region" description="Basic and acidic residues" evidence="1">
    <location>
        <begin position="71"/>
        <end position="89"/>
    </location>
</feature>
<feature type="region of interest" description="Disordered" evidence="1">
    <location>
        <begin position="1"/>
        <end position="55"/>
    </location>
</feature>
<feature type="compositionally biased region" description="Basic and acidic residues" evidence="1">
    <location>
        <begin position="152"/>
        <end position="161"/>
    </location>
</feature>
<organism evidence="2 3">
    <name type="scientific">Paecilomyces lecythidis</name>
    <dbReference type="NCBI Taxonomy" id="3004212"/>
    <lineage>
        <taxon>Eukaryota</taxon>
        <taxon>Fungi</taxon>
        <taxon>Dikarya</taxon>
        <taxon>Ascomycota</taxon>
        <taxon>Pezizomycotina</taxon>
        <taxon>Eurotiomycetes</taxon>
        <taxon>Eurotiomycetidae</taxon>
        <taxon>Eurotiales</taxon>
        <taxon>Thermoascaceae</taxon>
        <taxon>Paecilomyces</taxon>
    </lineage>
</organism>
<comment type="caution">
    <text evidence="2">The sequence shown here is derived from an EMBL/GenBank/DDBJ whole genome shotgun (WGS) entry which is preliminary data.</text>
</comment>
<feature type="compositionally biased region" description="Polar residues" evidence="1">
    <location>
        <begin position="90"/>
        <end position="100"/>
    </location>
</feature>
<evidence type="ECO:0000313" key="2">
    <source>
        <dbReference type="EMBL" id="KAL1885484.1"/>
    </source>
</evidence>
<dbReference type="Proteomes" id="UP001583193">
    <property type="component" value="Unassembled WGS sequence"/>
</dbReference>
<evidence type="ECO:0000313" key="3">
    <source>
        <dbReference type="Proteomes" id="UP001583193"/>
    </source>
</evidence>
<evidence type="ECO:0000256" key="1">
    <source>
        <dbReference type="SAM" id="MobiDB-lite"/>
    </source>
</evidence>
<feature type="compositionally biased region" description="Polar residues" evidence="1">
    <location>
        <begin position="18"/>
        <end position="35"/>
    </location>
</feature>
<accession>A0ABR3YDF8</accession>
<feature type="compositionally biased region" description="Low complexity" evidence="1">
    <location>
        <begin position="120"/>
        <end position="139"/>
    </location>
</feature>
<dbReference type="EMBL" id="JAVDPF010000002">
    <property type="protein sequence ID" value="KAL1885484.1"/>
    <property type="molecule type" value="Genomic_DNA"/>
</dbReference>
<reference evidence="2 3" key="1">
    <citation type="journal article" date="2024" name="IMA Fungus">
        <title>IMA Genome - F19 : A genome assembly and annotation guide to empower mycologists, including annotated draft genome sequences of Ceratocystis pirilliformis, Diaporthe australafricana, Fusarium ophioides, Paecilomyces lecythidis, and Sporothrix stenoceras.</title>
        <authorList>
            <person name="Aylward J."/>
            <person name="Wilson A.M."/>
            <person name="Visagie C.M."/>
            <person name="Spraker J."/>
            <person name="Barnes I."/>
            <person name="Buitendag C."/>
            <person name="Ceriani C."/>
            <person name="Del Mar Angel L."/>
            <person name="du Plessis D."/>
            <person name="Fuchs T."/>
            <person name="Gasser K."/>
            <person name="Kramer D."/>
            <person name="Li W."/>
            <person name="Munsamy K."/>
            <person name="Piso A."/>
            <person name="Price J.L."/>
            <person name="Sonnekus B."/>
            <person name="Thomas C."/>
            <person name="van der Nest A."/>
            <person name="van Dijk A."/>
            <person name="van Heerden A."/>
            <person name="van Vuuren N."/>
            <person name="Yilmaz N."/>
            <person name="Duong T.A."/>
            <person name="van der Merwe N.A."/>
            <person name="Wingfield M.J."/>
            <person name="Wingfield B.D."/>
        </authorList>
    </citation>
    <scope>NUCLEOTIDE SEQUENCE [LARGE SCALE GENOMIC DNA]</scope>
    <source>
        <strain evidence="2 3">CMW 18167</strain>
    </source>
</reference>
<proteinExistence type="predicted"/>
<protein>
    <submittedName>
        <fullName evidence="2">Uncharacterized protein</fullName>
    </submittedName>
</protein>
<keyword evidence="3" id="KW-1185">Reference proteome</keyword>
<name>A0ABR3YDF8_9EURO</name>
<gene>
    <name evidence="2" type="ORF">Plec18167_000978</name>
</gene>